<evidence type="ECO:0008006" key="8">
    <source>
        <dbReference type="Google" id="ProtNLM"/>
    </source>
</evidence>
<comment type="caution">
    <text evidence="6">The sequence shown here is derived from an EMBL/GenBank/DDBJ whole genome shotgun (WGS) entry which is preliminary data.</text>
</comment>
<evidence type="ECO:0000313" key="7">
    <source>
        <dbReference type="Proteomes" id="UP000094224"/>
    </source>
</evidence>
<organism evidence="6 7">
    <name type="scientific">Mycobacterium sherrisii</name>
    <dbReference type="NCBI Taxonomy" id="243061"/>
    <lineage>
        <taxon>Bacteria</taxon>
        <taxon>Bacillati</taxon>
        <taxon>Actinomycetota</taxon>
        <taxon>Actinomycetes</taxon>
        <taxon>Mycobacteriales</taxon>
        <taxon>Mycobacteriaceae</taxon>
        <taxon>Mycobacterium</taxon>
        <taxon>Mycobacterium simiae complex</taxon>
    </lineage>
</organism>
<proteinExistence type="inferred from homology"/>
<dbReference type="PRINTS" id="PR00080">
    <property type="entry name" value="SDRFAMILY"/>
</dbReference>
<dbReference type="PANTHER" id="PTHR42760">
    <property type="entry name" value="SHORT-CHAIN DEHYDROGENASES/REDUCTASES FAMILY MEMBER"/>
    <property type="match status" value="1"/>
</dbReference>
<keyword evidence="7" id="KW-1185">Reference proteome</keyword>
<dbReference type="OrthoDB" id="3403528at2"/>
<dbReference type="Proteomes" id="UP000094224">
    <property type="component" value="Unassembled WGS sequence"/>
</dbReference>
<dbReference type="PRINTS" id="PR00081">
    <property type="entry name" value="GDHRDH"/>
</dbReference>
<comment type="similarity">
    <text evidence="1 3">Belongs to the short-chain dehydrogenases/reductases (SDR) family.</text>
</comment>
<gene>
    <name evidence="6" type="ORF">BHQ21_19845</name>
</gene>
<protein>
    <recommendedName>
        <fullName evidence="8">Short-chain dehydrogenase</fullName>
    </recommendedName>
</protein>
<evidence type="ECO:0000256" key="1">
    <source>
        <dbReference type="ARBA" id="ARBA00006484"/>
    </source>
</evidence>
<dbReference type="RefSeq" id="WP_069402000.1">
    <property type="nucleotide sequence ID" value="NZ_JACKTB010000106.1"/>
</dbReference>
<feature type="signal peptide" evidence="5">
    <location>
        <begin position="1"/>
        <end position="23"/>
    </location>
</feature>
<evidence type="ECO:0000256" key="3">
    <source>
        <dbReference type="RuleBase" id="RU000363"/>
    </source>
</evidence>
<sequence>MRHLCGKAVVVTGAGSGLGAAYAAAAAAAGAFVVINDIDRSAATATGRRVPNSVIDTSDISTWQGAKDLIDRCVGVFGRIDGLVNNAGVVKVGPPEQASEEDLRQVIGVNLLGTAFCGTLALQRMIPLNHGSIVNVTSGAQAGMPTVAGYSASKGGITSLTYSWAAAVAGTGVRVNAVSPNARTPLAQAVAENHPEVQTGTFSPESNTPAVVFLLSHLAHDVNGSVVTTGGDEMSVLTRPRRGRTQRREGWTPEAVRRLFE</sequence>
<evidence type="ECO:0000256" key="2">
    <source>
        <dbReference type="ARBA" id="ARBA00023002"/>
    </source>
</evidence>
<name>A0A1E3SP01_9MYCO</name>
<dbReference type="Gene3D" id="3.40.50.720">
    <property type="entry name" value="NAD(P)-binding Rossmann-like Domain"/>
    <property type="match status" value="1"/>
</dbReference>
<dbReference type="EMBL" id="MIHC01000039">
    <property type="protein sequence ID" value="ODR03876.1"/>
    <property type="molecule type" value="Genomic_DNA"/>
</dbReference>
<evidence type="ECO:0000256" key="5">
    <source>
        <dbReference type="SAM" id="SignalP"/>
    </source>
</evidence>
<reference evidence="7" key="1">
    <citation type="submission" date="2016-09" db="EMBL/GenBank/DDBJ databases">
        <authorList>
            <person name="Greninger A.L."/>
            <person name="Jerome K.R."/>
            <person name="Mcnair B."/>
            <person name="Wallis C."/>
            <person name="Fang F."/>
        </authorList>
    </citation>
    <scope>NUCLEOTIDE SEQUENCE [LARGE SCALE GENOMIC DNA]</scope>
    <source>
        <strain evidence="7">BC1_M4</strain>
    </source>
</reference>
<keyword evidence="2" id="KW-0560">Oxidoreductase</keyword>
<accession>A0A1E3SP01</accession>
<evidence type="ECO:0000256" key="4">
    <source>
        <dbReference type="SAM" id="MobiDB-lite"/>
    </source>
</evidence>
<dbReference type="InterPro" id="IPR002347">
    <property type="entry name" value="SDR_fam"/>
</dbReference>
<dbReference type="GO" id="GO:0016616">
    <property type="term" value="F:oxidoreductase activity, acting on the CH-OH group of donors, NAD or NADP as acceptor"/>
    <property type="evidence" value="ECO:0007669"/>
    <property type="project" value="TreeGrafter"/>
</dbReference>
<dbReference type="STRING" id="243061.AWC25_16680"/>
<dbReference type="InterPro" id="IPR036291">
    <property type="entry name" value="NAD(P)-bd_dom_sf"/>
</dbReference>
<keyword evidence="5" id="KW-0732">Signal</keyword>
<dbReference type="AlphaFoldDB" id="A0A1E3SP01"/>
<feature type="region of interest" description="Disordered" evidence="4">
    <location>
        <begin position="239"/>
        <end position="261"/>
    </location>
</feature>
<dbReference type="SUPFAM" id="SSF51735">
    <property type="entry name" value="NAD(P)-binding Rossmann-fold domains"/>
    <property type="match status" value="1"/>
</dbReference>
<evidence type="ECO:0000313" key="6">
    <source>
        <dbReference type="EMBL" id="ODR03876.1"/>
    </source>
</evidence>
<dbReference type="Pfam" id="PF00106">
    <property type="entry name" value="adh_short"/>
    <property type="match status" value="1"/>
</dbReference>
<feature type="compositionally biased region" description="Basic and acidic residues" evidence="4">
    <location>
        <begin position="246"/>
        <end position="261"/>
    </location>
</feature>
<dbReference type="CDD" id="cd05233">
    <property type="entry name" value="SDR_c"/>
    <property type="match status" value="1"/>
</dbReference>
<feature type="chain" id="PRO_5015063605" description="Short-chain dehydrogenase" evidence="5">
    <location>
        <begin position="24"/>
        <end position="261"/>
    </location>
</feature>
<dbReference type="PANTHER" id="PTHR42760:SF133">
    <property type="entry name" value="3-OXOACYL-[ACYL-CARRIER-PROTEIN] REDUCTASE"/>
    <property type="match status" value="1"/>
</dbReference>